<dbReference type="CDD" id="cd05515">
    <property type="entry name" value="Bromo_polybromo_V"/>
    <property type="match status" value="1"/>
</dbReference>
<dbReference type="CDD" id="cd05520">
    <property type="entry name" value="Bromo_polybromo_III"/>
    <property type="match status" value="1"/>
</dbReference>
<dbReference type="InterPro" id="IPR037968">
    <property type="entry name" value="PBRM1_BD5"/>
</dbReference>
<dbReference type="PRINTS" id="PR00503">
    <property type="entry name" value="BROMODOMAIN"/>
</dbReference>
<dbReference type="InterPro" id="IPR018359">
    <property type="entry name" value="Bromodomain_CS"/>
</dbReference>
<evidence type="ECO:0000256" key="7">
    <source>
        <dbReference type="ARBA" id="ARBA00023163"/>
    </source>
</evidence>
<feature type="domain" description="BAH" evidence="15">
    <location>
        <begin position="1178"/>
        <end position="1294"/>
    </location>
</feature>
<keyword evidence="3" id="KW-0156">Chromatin regulator</keyword>
<dbReference type="InterPro" id="IPR037382">
    <property type="entry name" value="Rsc/polybromo"/>
</dbReference>
<evidence type="ECO:0000256" key="5">
    <source>
        <dbReference type="ARBA" id="ARBA00023117"/>
    </source>
</evidence>
<dbReference type="PROSITE" id="PS00633">
    <property type="entry name" value="BROMODOMAIN_1"/>
    <property type="match status" value="5"/>
</dbReference>
<dbReference type="PROSITE" id="PS50014">
    <property type="entry name" value="BROMODOMAIN_2"/>
    <property type="match status" value="6"/>
</dbReference>
<dbReference type="SMART" id="SM00439">
    <property type="entry name" value="BAH"/>
    <property type="match status" value="2"/>
</dbReference>
<feature type="region of interest" description="Disordered" evidence="12">
    <location>
        <begin position="322"/>
        <end position="355"/>
    </location>
</feature>
<reference evidence="16" key="2">
    <citation type="submission" date="2025-09" db="UniProtKB">
        <authorList>
            <consortium name="Ensembl"/>
        </authorList>
    </citation>
    <scope>IDENTIFICATION</scope>
</reference>
<dbReference type="InterPro" id="IPR009071">
    <property type="entry name" value="HMG_box_dom"/>
</dbReference>
<name>A0A8C0FBW7_BUBBB</name>
<dbReference type="InterPro" id="IPR001487">
    <property type="entry name" value="Bromodomain"/>
</dbReference>
<feature type="region of interest" description="Disordered" evidence="12">
    <location>
        <begin position="173"/>
        <end position="196"/>
    </location>
</feature>
<dbReference type="InterPro" id="IPR043151">
    <property type="entry name" value="BAH_sf"/>
</dbReference>
<feature type="domain" description="Bromo" evidence="13">
    <location>
        <begin position="697"/>
        <end position="767"/>
    </location>
</feature>
<dbReference type="SMART" id="SM00297">
    <property type="entry name" value="BROMO"/>
    <property type="match status" value="6"/>
</dbReference>
<dbReference type="FunFam" id="1.20.920.10:FF:000009">
    <property type="entry name" value="Protein polybromo-1 isoform 1"/>
    <property type="match status" value="1"/>
</dbReference>
<dbReference type="FunFam" id="1.20.920.10:FF:000010">
    <property type="entry name" value="protein polybromo-1 isoform X3"/>
    <property type="match status" value="1"/>
</dbReference>
<dbReference type="SUPFAM" id="SSF47370">
    <property type="entry name" value="Bromodomain"/>
    <property type="match status" value="6"/>
</dbReference>
<evidence type="ECO:0000256" key="4">
    <source>
        <dbReference type="ARBA" id="ARBA00023015"/>
    </source>
</evidence>
<dbReference type="PANTHER" id="PTHR16062:SF19">
    <property type="entry name" value="PROTEIN POLYBROMO-1"/>
    <property type="match status" value="1"/>
</dbReference>
<feature type="region of interest" description="Disordered" evidence="12">
    <location>
        <begin position="1342"/>
        <end position="1365"/>
    </location>
</feature>
<feature type="domain" description="Bromo" evidence="13">
    <location>
        <begin position="219"/>
        <end position="289"/>
    </location>
</feature>
<dbReference type="PANTHER" id="PTHR16062">
    <property type="entry name" value="SWI/SNF-RELATED"/>
    <property type="match status" value="1"/>
</dbReference>
<dbReference type="InterPro" id="IPR036910">
    <property type="entry name" value="HMG_box_dom_sf"/>
</dbReference>
<dbReference type="CDD" id="cd05518">
    <property type="entry name" value="Bromo_polybromo_IV"/>
    <property type="match status" value="1"/>
</dbReference>
<feature type="compositionally biased region" description="Acidic residues" evidence="12">
    <location>
        <begin position="176"/>
        <end position="185"/>
    </location>
</feature>
<reference evidence="16" key="1">
    <citation type="submission" date="2025-08" db="UniProtKB">
        <authorList>
            <consortium name="Ensembl"/>
        </authorList>
    </citation>
    <scope>IDENTIFICATION</scope>
</reference>
<feature type="domain" description="HMG box" evidence="14">
    <location>
        <begin position="1401"/>
        <end position="1451"/>
    </location>
</feature>
<evidence type="ECO:0000313" key="16">
    <source>
        <dbReference type="Ensembl" id="ENSBOBP00000016884.1"/>
    </source>
</evidence>
<dbReference type="GO" id="GO:0006368">
    <property type="term" value="P:transcription elongation by RNA polymerase II"/>
    <property type="evidence" value="ECO:0007669"/>
    <property type="project" value="TreeGrafter"/>
</dbReference>
<dbReference type="FunFam" id="1.10.30.10:FF:000110">
    <property type="entry name" value="Polybromo 1"/>
    <property type="match status" value="1"/>
</dbReference>
<dbReference type="CDD" id="cd04717">
    <property type="entry name" value="BAH_polybromo"/>
    <property type="match status" value="2"/>
</dbReference>
<keyword evidence="2" id="KW-0677">Repeat</keyword>
<feature type="region of interest" description="Disordered" evidence="12">
    <location>
        <begin position="923"/>
        <end position="963"/>
    </location>
</feature>
<feature type="compositionally biased region" description="Acidic residues" evidence="12">
    <location>
        <begin position="1342"/>
        <end position="1358"/>
    </location>
</feature>
<dbReference type="FunFam" id="1.20.920.10:FF:000006">
    <property type="entry name" value="protein polybromo-1 isoform X1"/>
    <property type="match status" value="1"/>
</dbReference>
<dbReference type="FunFam" id="2.30.30.490:FF:000002">
    <property type="entry name" value="protein polybromo-1 isoform X3"/>
    <property type="match status" value="1"/>
</dbReference>
<dbReference type="FunFam" id="1.20.920.10:FF:000011">
    <property type="entry name" value="Protein polybromo-1 isoform 1"/>
    <property type="match status" value="1"/>
</dbReference>
<dbReference type="FunFam" id="1.20.920.10:FF:000015">
    <property type="entry name" value="protein polybromo-1 isoform X3"/>
    <property type="match status" value="1"/>
</dbReference>
<feature type="DNA-binding region" description="HMG box" evidence="11">
    <location>
        <begin position="1401"/>
        <end position="1451"/>
    </location>
</feature>
<dbReference type="Pfam" id="PF00439">
    <property type="entry name" value="Bromodomain"/>
    <property type="match status" value="6"/>
</dbReference>
<dbReference type="CDD" id="cd05526">
    <property type="entry name" value="Bromo_polybromo_VI"/>
    <property type="match status" value="1"/>
</dbReference>
<protein>
    <recommendedName>
        <fullName evidence="9">Protein polybromo-1</fullName>
    </recommendedName>
</protein>
<dbReference type="GO" id="GO:0016586">
    <property type="term" value="C:RSC-type complex"/>
    <property type="evidence" value="ECO:0007669"/>
    <property type="project" value="InterPro"/>
</dbReference>
<dbReference type="GO" id="GO:0016514">
    <property type="term" value="C:SWI/SNF complex"/>
    <property type="evidence" value="ECO:0007669"/>
    <property type="project" value="TreeGrafter"/>
</dbReference>
<feature type="region of interest" description="Disordered" evidence="12">
    <location>
        <begin position="1377"/>
        <end position="1400"/>
    </location>
</feature>
<dbReference type="SMART" id="SM00398">
    <property type="entry name" value="HMG"/>
    <property type="match status" value="1"/>
</dbReference>
<evidence type="ECO:0000256" key="8">
    <source>
        <dbReference type="ARBA" id="ARBA00023242"/>
    </source>
</evidence>
<keyword evidence="7" id="KW-0804">Transcription</keyword>
<evidence type="ECO:0000256" key="2">
    <source>
        <dbReference type="ARBA" id="ARBA00022737"/>
    </source>
</evidence>
<keyword evidence="6 11" id="KW-0238">DNA-binding</keyword>
<dbReference type="Pfam" id="PF00505">
    <property type="entry name" value="HMG_box"/>
    <property type="match status" value="1"/>
</dbReference>
<dbReference type="Proteomes" id="UP000694567">
    <property type="component" value="Unplaced"/>
</dbReference>
<feature type="domain" description="Bromo" evidence="13">
    <location>
        <begin position="83"/>
        <end position="153"/>
    </location>
</feature>
<dbReference type="CDD" id="cd05517">
    <property type="entry name" value="Bromo_polybromo_II"/>
    <property type="match status" value="1"/>
</dbReference>
<evidence type="ECO:0000256" key="9">
    <source>
        <dbReference type="ARBA" id="ARBA00069785"/>
    </source>
</evidence>
<dbReference type="Ensembl" id="ENSBOBT00000017266.1">
    <property type="protein sequence ID" value="ENSBOBP00000016884.1"/>
    <property type="gene ID" value="ENSBOBG00000010556.1"/>
</dbReference>
<evidence type="ECO:0000256" key="3">
    <source>
        <dbReference type="ARBA" id="ARBA00022853"/>
    </source>
</evidence>
<dbReference type="FunFam" id="2.30.30.490:FF:000003">
    <property type="entry name" value="protein polybromo-1 isoform X3"/>
    <property type="match status" value="1"/>
</dbReference>
<feature type="domain" description="Bromo" evidence="13">
    <location>
        <begin position="838"/>
        <end position="883"/>
    </location>
</feature>
<dbReference type="PROSITE" id="PS50118">
    <property type="entry name" value="HMG_BOX_2"/>
    <property type="match status" value="1"/>
</dbReference>
<keyword evidence="4" id="KW-0805">Transcription regulation</keyword>
<dbReference type="InterPro" id="IPR001025">
    <property type="entry name" value="BAH_dom"/>
</dbReference>
<feature type="compositionally biased region" description="Polar residues" evidence="12">
    <location>
        <begin position="322"/>
        <end position="337"/>
    </location>
</feature>
<proteinExistence type="predicted"/>
<evidence type="ECO:0000256" key="10">
    <source>
        <dbReference type="PROSITE-ProRule" id="PRU00035"/>
    </source>
</evidence>
<dbReference type="PROSITE" id="PS51038">
    <property type="entry name" value="BAH"/>
    <property type="match status" value="2"/>
</dbReference>
<dbReference type="GO" id="GO:0003677">
    <property type="term" value="F:DNA binding"/>
    <property type="evidence" value="ECO:0007669"/>
    <property type="project" value="UniProtKB-UniRule"/>
</dbReference>
<sequence length="1604" mass="184425">MRRLAFRGAGCTLKKLDSMGSKRRRATSPSSSVSGGDFDDGHHSTNIPGPSRKRRRLSNLPTVDPIAVCHELYNTIRDYKDEQGRLLCELFIRAPKRRNQPDYYEVVSQPIDLMKIQQKLKMEEYDDVNVLTADFQLLFNNAKAYYKPDSPEYKAACKLWELYLRTKNEFVQKGDAEEEDDDEEGHDNQGANSELSSPGYLKEILEQLLEAVAVATNPSGRLISELFQKLPSKVQYPDYYAIIKEPIDLKTIAQRIQNGTYKSIHAMAKDIDLLAKNAKTYNEPGSQVFKDANAIKKIFNMKKAEIEHSELAKSSLRIRTPSNLTASKLTGPSSQGKGSVGDERNSSNKYYRNKRSAQGDRLSAITMALQYGSESDEDAALAAAARYEEGESEAESITSFMDTSNPLYQLYDTVRSCRNNQGQLISEPFFHLPSKKKYPDYYQQIKTPISLQQIRTKLKNHEYETLDQLEADLNLMFENAKRYNVPNSAIYKRVLKMQQVMQAKKKELARRDDIEDGDSMISSATSDTGSSKRKSKKNIRKQRMKILYNAVLEAREPGTGRRLCDLFMVKPSKKDYPDYYKIILEPMDLKMIEHNIRNDKYAGEEAMIEDMKLMFRNARHYNEEGSQVYNDAHMLEKILKEKRKELGPLAEDDDVASPKLKLSRKSGISPKKSKYMTPMQQKLNEVYEAVKNYTDKRGRRLSAIFLRLPSRSELPDYYVTIKKPVDMEKIRSHMMANKYQDIDSMVEDFVMMFNNACTYNEPESLIYKDALVLHKVLLETRREIEGDEDSHVPNVTLLIQELIHNLFVSVMSHQDDEGRCYSDSLAEIPAVDPNFPNKPPLTFDIIRKNVENNRYRRLDLFQENMFEVLERARRMNRTDSEIYEDAVELQQFFIKIRDELCKNGEILLSPALSYTTKHLHNDVEKEKKEKLPKEIEEDKLKREEEKREAEKSEDSSGSAGLSSLHRTYSQDCSFKNSMYHVGDYVYVEPAEANLQPHIVCIERLWEDSAGEKWLYGCWFYRPNETFHLATRKFLEKEVFKSDYYNKVPVSKILGKCVVMFVKEYFKLCPESFRDEDVYVCESRYSAKTKSFKKIKLWTMPVSSVRFVPRDVPLPVVRVASVFANTDKVDEEKHAETLEDSKVGESILHLEKDKEDVPVEMSNGEPGCHYFEQLCYNDMWLKVGDCVFIKSHGLVRPRVGRIEKMWVRDGAAYFFGPIFIHPEETEHEPTKMFYKKEVFLSNLEETCPMTCILGKCVVLSFKDFLSCRPTEISENDVFLCESRYNESDKQMKKFKGLKRFSLSAKVVDDEIYYFRKPIVPQKEPSPLLEKKIQQLEAKFAELEGGDEDMEEMGEEEGDMTETPSMPQLQTPLASELDIMPYTPPQSTPKSVKGSTKKEGSKRKINMSGYILFSSEMRAVIKAQHPDYSFGELSRLVGTEWRNLEATKKAEYEGVIGQNVSPMVGTPAPGASPFGQQIGILGPPGQQAPPPYPGQSPASQPVMQQPTTPMFVSPPPKTQRLLHSEAYLKYIEGLSAESNSISKWDQTLAARRRDVHLSKEQESRLPSHWLKSKGAHTTMADALWRLRDLMLRDTLNIRQAYNIENV</sequence>
<dbReference type="Gene3D" id="2.30.30.490">
    <property type="match status" value="2"/>
</dbReference>
<dbReference type="CDD" id="cd05524">
    <property type="entry name" value="Bromo_polybromo_I"/>
    <property type="match status" value="1"/>
</dbReference>
<evidence type="ECO:0000313" key="17">
    <source>
        <dbReference type="Proteomes" id="UP000694567"/>
    </source>
</evidence>
<accession>A0A8C0FBW7</accession>
<feature type="region of interest" description="Disordered" evidence="12">
    <location>
        <begin position="1475"/>
        <end position="1504"/>
    </location>
</feature>
<keyword evidence="5 10" id="KW-0103">Bromodomain</keyword>
<dbReference type="GO" id="GO:0006338">
    <property type="term" value="P:chromatin remodeling"/>
    <property type="evidence" value="ECO:0007669"/>
    <property type="project" value="InterPro"/>
</dbReference>
<dbReference type="GO" id="GO:0003682">
    <property type="term" value="F:chromatin binding"/>
    <property type="evidence" value="ECO:0007669"/>
    <property type="project" value="InterPro"/>
</dbReference>
<feature type="domain" description="Bromo" evidence="13">
    <location>
        <begin position="421"/>
        <end position="491"/>
    </location>
</feature>
<comment type="subcellular location">
    <subcellularLocation>
        <location evidence="1">Nucleus</location>
    </subcellularLocation>
</comment>
<feature type="compositionally biased region" description="Basic and acidic residues" evidence="12">
    <location>
        <begin position="923"/>
        <end position="954"/>
    </location>
</feature>
<feature type="compositionally biased region" description="Polar residues" evidence="12">
    <location>
        <begin position="520"/>
        <end position="529"/>
    </location>
</feature>
<organism evidence="16 17">
    <name type="scientific">Bubo bubo</name>
    <name type="common">Eurasian eagle-owl</name>
    <name type="synonym">Strix bubo</name>
    <dbReference type="NCBI Taxonomy" id="30461"/>
    <lineage>
        <taxon>Eukaryota</taxon>
        <taxon>Metazoa</taxon>
        <taxon>Chordata</taxon>
        <taxon>Craniata</taxon>
        <taxon>Vertebrata</taxon>
        <taxon>Euteleostomi</taxon>
        <taxon>Archelosauria</taxon>
        <taxon>Archosauria</taxon>
        <taxon>Dinosauria</taxon>
        <taxon>Saurischia</taxon>
        <taxon>Theropoda</taxon>
        <taxon>Coelurosauria</taxon>
        <taxon>Aves</taxon>
        <taxon>Neognathae</taxon>
        <taxon>Neoaves</taxon>
        <taxon>Telluraves</taxon>
        <taxon>Strigiformes</taxon>
        <taxon>Strigidae</taxon>
        <taxon>Bubo</taxon>
    </lineage>
</organism>
<dbReference type="Pfam" id="PF01426">
    <property type="entry name" value="BAH"/>
    <property type="match status" value="2"/>
</dbReference>
<feature type="domain" description="Bromo" evidence="13">
    <location>
        <begin position="559"/>
        <end position="629"/>
    </location>
</feature>
<feature type="region of interest" description="Disordered" evidence="12">
    <location>
        <begin position="17"/>
        <end position="57"/>
    </location>
</feature>
<evidence type="ECO:0000256" key="6">
    <source>
        <dbReference type="ARBA" id="ARBA00023125"/>
    </source>
</evidence>
<evidence type="ECO:0000256" key="1">
    <source>
        <dbReference type="ARBA" id="ARBA00004123"/>
    </source>
</evidence>
<evidence type="ECO:0000259" key="14">
    <source>
        <dbReference type="PROSITE" id="PS50118"/>
    </source>
</evidence>
<dbReference type="FunFam" id="1.20.920.10:FF:000013">
    <property type="entry name" value="Protein polybromo-1 isoform 1"/>
    <property type="match status" value="1"/>
</dbReference>
<dbReference type="CDD" id="cd21984">
    <property type="entry name" value="HMG-box_PB1"/>
    <property type="match status" value="1"/>
</dbReference>
<dbReference type="Gene3D" id="1.20.920.10">
    <property type="entry name" value="Bromodomain-like"/>
    <property type="match status" value="6"/>
</dbReference>
<dbReference type="SUPFAM" id="SSF47095">
    <property type="entry name" value="HMG-box"/>
    <property type="match status" value="1"/>
</dbReference>
<evidence type="ECO:0000256" key="11">
    <source>
        <dbReference type="PROSITE-ProRule" id="PRU00267"/>
    </source>
</evidence>
<evidence type="ECO:0000259" key="13">
    <source>
        <dbReference type="PROSITE" id="PS50014"/>
    </source>
</evidence>
<dbReference type="InterPro" id="IPR036427">
    <property type="entry name" value="Bromodomain-like_sf"/>
</dbReference>
<keyword evidence="17" id="KW-1185">Reference proteome</keyword>
<feature type="region of interest" description="Disordered" evidence="12">
    <location>
        <begin position="507"/>
        <end position="539"/>
    </location>
</feature>
<feature type="domain" description="BAH" evidence="15">
    <location>
        <begin position="977"/>
        <end position="1095"/>
    </location>
</feature>
<evidence type="ECO:0000256" key="12">
    <source>
        <dbReference type="SAM" id="MobiDB-lite"/>
    </source>
</evidence>
<evidence type="ECO:0000259" key="15">
    <source>
        <dbReference type="PROSITE" id="PS51038"/>
    </source>
</evidence>
<keyword evidence="8 11" id="KW-0539">Nucleus</keyword>